<proteinExistence type="predicted"/>
<dbReference type="Proteomes" id="UP001642405">
    <property type="component" value="Unassembled WGS sequence"/>
</dbReference>
<dbReference type="CDD" id="cd14688">
    <property type="entry name" value="bZIP_YAP"/>
    <property type="match status" value="1"/>
</dbReference>
<feature type="compositionally biased region" description="Low complexity" evidence="2">
    <location>
        <begin position="716"/>
        <end position="748"/>
    </location>
</feature>
<feature type="compositionally biased region" description="Low complexity" evidence="2">
    <location>
        <begin position="616"/>
        <end position="642"/>
    </location>
</feature>
<dbReference type="PANTHER" id="PTHR40618:SF1">
    <property type="entry name" value="B-ZIP TRANSCRIPTION FACTOR (EUROFUNG)"/>
    <property type="match status" value="1"/>
</dbReference>
<feature type="coiled-coil region" evidence="1">
    <location>
        <begin position="199"/>
        <end position="226"/>
    </location>
</feature>
<accession>A0ABP0AV17</accession>
<name>A0ABP0AV17_9PEZI</name>
<evidence type="ECO:0000256" key="2">
    <source>
        <dbReference type="SAM" id="MobiDB-lite"/>
    </source>
</evidence>
<keyword evidence="4" id="KW-1185">Reference proteome</keyword>
<organism evidence="3 4">
    <name type="scientific">Sporothrix curviconia</name>
    <dbReference type="NCBI Taxonomy" id="1260050"/>
    <lineage>
        <taxon>Eukaryota</taxon>
        <taxon>Fungi</taxon>
        <taxon>Dikarya</taxon>
        <taxon>Ascomycota</taxon>
        <taxon>Pezizomycotina</taxon>
        <taxon>Sordariomycetes</taxon>
        <taxon>Sordariomycetidae</taxon>
        <taxon>Ophiostomatales</taxon>
        <taxon>Ophiostomataceae</taxon>
        <taxon>Sporothrix</taxon>
    </lineage>
</organism>
<dbReference type="SUPFAM" id="SSF57959">
    <property type="entry name" value="Leucine zipper domain"/>
    <property type="match status" value="1"/>
</dbReference>
<reference evidence="3 4" key="1">
    <citation type="submission" date="2024-01" db="EMBL/GenBank/DDBJ databases">
        <authorList>
            <person name="Allen C."/>
            <person name="Tagirdzhanova G."/>
        </authorList>
    </citation>
    <scope>NUCLEOTIDE SEQUENCE [LARGE SCALE GENOMIC DNA]</scope>
</reference>
<sequence length="906" mass="96544">MSLAAVVREVPRHYSPTIAYMESDLAILNAAHYDIGVPLPALLDTASTRATRGTKRKLQTLLSERKSSTATTTNMLASSTAAPACTAPQDILSAVDVTPPTIGRLKARKPPITRSSGRAASSTNTAGEQTRGETRGQARGQAIIMGSDGDDDDDEEDDHGDGAEGDKKRARGRPRIDVKDVTAADRRRTQIRLAQRAYRSRKEKAIVSLEKRVHALKEANEAMSNAFMVLHDFAVQRGLLDTHPDLAQQLRQTTEVFLEMARQSSADEDMDDNEDEEQQQQQRQPMKGPLQSQTQTNPTDDAWAFRKKQQAITEAVKTFGYQTTQQQPQEATVAPTGTGTAAAVMSEETAIRQAQQIQQQLYGGVLVQHQPQQQQQQQQQHQNNTFDHQPQALFDNSFGLAMDILNSVSSVTTSPAVGAPLSSPFFSGSNSNSNTALSDSPMSGQQTNSNNNNNDFDAVMDGGSFSFDGPSFSLFPTAYPSPPGQDASAVPASTSDLGPHLADTDAFIATASIGSPFPGISLPTHIDIPNISFGLRLRRYALESAYRLISSPNPPSDIFARAFGFCIMFEPVDAIRQRLVRGLETPLSPNKFTHWELPFVTETPDPEEEPAPVPPSGASATSSVTSQTTQTSRSSRASRGSGLPNNSNGDHRGTGVRTVVPRINVTLPGFEGAFYDCDETEMYLQQRGVHIPPNSDSILVEVDDADFALDDATTVDSNVSGGPATSTSMSTAGTASTASTANTSQSGLDGSGSGSNSGSGNGSVGMFDYLAPDLISPKTGAASARAMTTSTAADAVDWNGTASAAPSSSSSSSRGGHGRVSGVTAPTQDGLMASFLGNSMLSFDGSMQLPSHVNIAFPRRRLLVLDVIKFLRELVRRGTCLGQTPGFRASDVNEAFRIATRDAAAM</sequence>
<evidence type="ECO:0000256" key="1">
    <source>
        <dbReference type="SAM" id="Coils"/>
    </source>
</evidence>
<feature type="region of interest" description="Disordered" evidence="2">
    <location>
        <begin position="716"/>
        <end position="759"/>
    </location>
</feature>
<evidence type="ECO:0000313" key="4">
    <source>
        <dbReference type="Proteomes" id="UP001642405"/>
    </source>
</evidence>
<feature type="region of interest" description="Disordered" evidence="2">
    <location>
        <begin position="264"/>
        <end position="298"/>
    </location>
</feature>
<feature type="compositionally biased region" description="Low complexity" evidence="2">
    <location>
        <begin position="802"/>
        <end position="813"/>
    </location>
</feature>
<feature type="region of interest" description="Disordered" evidence="2">
    <location>
        <begin position="424"/>
        <end position="460"/>
    </location>
</feature>
<feature type="compositionally biased region" description="Low complexity" evidence="2">
    <location>
        <begin position="424"/>
        <end position="434"/>
    </location>
</feature>
<feature type="region of interest" description="Disordered" evidence="2">
    <location>
        <begin position="102"/>
        <end position="182"/>
    </location>
</feature>
<dbReference type="Gene3D" id="1.20.5.170">
    <property type="match status" value="1"/>
</dbReference>
<dbReference type="PANTHER" id="PTHR40618">
    <property type="entry name" value="B-ZIP TRANSCRIPTION FACTOR (EUROFUNG)-RELATED"/>
    <property type="match status" value="1"/>
</dbReference>
<comment type="caution">
    <text evidence="3">The sequence shown here is derived from an EMBL/GenBank/DDBJ whole genome shotgun (WGS) entry which is preliminary data.</text>
</comment>
<protein>
    <recommendedName>
        <fullName evidence="5">BZIP domain-containing protein</fullName>
    </recommendedName>
</protein>
<keyword evidence="1" id="KW-0175">Coiled coil</keyword>
<gene>
    <name evidence="3" type="ORF">SCUCBS95973_001017</name>
</gene>
<feature type="compositionally biased region" description="Polar residues" evidence="2">
    <location>
        <begin position="113"/>
        <end position="128"/>
    </location>
</feature>
<evidence type="ECO:0000313" key="3">
    <source>
        <dbReference type="EMBL" id="CAK7211103.1"/>
    </source>
</evidence>
<feature type="region of interest" description="Disordered" evidence="2">
    <location>
        <begin position="601"/>
        <end position="657"/>
    </location>
</feature>
<feature type="region of interest" description="Disordered" evidence="2">
    <location>
        <begin position="801"/>
        <end position="824"/>
    </location>
</feature>
<evidence type="ECO:0008006" key="5">
    <source>
        <dbReference type="Google" id="ProtNLM"/>
    </source>
</evidence>
<feature type="compositionally biased region" description="Polar residues" evidence="2">
    <location>
        <begin position="435"/>
        <end position="447"/>
    </location>
</feature>
<dbReference type="InterPro" id="IPR046347">
    <property type="entry name" value="bZIP_sf"/>
</dbReference>
<dbReference type="EMBL" id="CAWUHB010000003">
    <property type="protein sequence ID" value="CAK7211103.1"/>
    <property type="molecule type" value="Genomic_DNA"/>
</dbReference>
<feature type="compositionally biased region" description="Acidic residues" evidence="2">
    <location>
        <begin position="148"/>
        <end position="159"/>
    </location>
</feature>
<feature type="compositionally biased region" description="Gly residues" evidence="2">
    <location>
        <begin position="749"/>
        <end position="759"/>
    </location>
</feature>
<feature type="compositionally biased region" description="Acidic residues" evidence="2">
    <location>
        <begin position="266"/>
        <end position="278"/>
    </location>
</feature>